<keyword evidence="2" id="KW-0325">Glycoprotein</keyword>
<dbReference type="PANTHER" id="PTHR37860">
    <property type="entry name" value="AGAP008810-PA"/>
    <property type="match status" value="1"/>
</dbReference>
<feature type="domain" description="Vitellogenin" evidence="4">
    <location>
        <begin position="1"/>
        <end position="563"/>
    </location>
</feature>
<comment type="caution">
    <text evidence="3">Lacks conserved residue(s) required for the propagation of feature annotation.</text>
</comment>
<evidence type="ECO:0000256" key="2">
    <source>
        <dbReference type="ARBA" id="ARBA00023180"/>
    </source>
</evidence>
<protein>
    <recommendedName>
        <fullName evidence="8">Vitellogenin domain-containing protein</fullName>
    </recommendedName>
</protein>
<dbReference type="SUPFAM" id="SSF56968">
    <property type="entry name" value="Lipovitellin-phosvitin complex, beta-sheet shell regions"/>
    <property type="match status" value="2"/>
</dbReference>
<dbReference type="InterPro" id="IPR048484">
    <property type="entry name" value="LOC400499-like"/>
</dbReference>
<dbReference type="Pfam" id="PF09172">
    <property type="entry name" value="Vit_open_b-sht"/>
    <property type="match status" value="2"/>
</dbReference>
<dbReference type="Gene3D" id="1.25.10.20">
    <property type="entry name" value="Vitellinogen, superhelical"/>
    <property type="match status" value="1"/>
</dbReference>
<dbReference type="GO" id="GO:0005319">
    <property type="term" value="F:lipid transporter activity"/>
    <property type="evidence" value="ECO:0007669"/>
    <property type="project" value="InterPro"/>
</dbReference>
<evidence type="ECO:0000313" key="7">
    <source>
        <dbReference type="Proteomes" id="UP000324632"/>
    </source>
</evidence>
<dbReference type="InterPro" id="IPR015817">
    <property type="entry name" value="Vitellinogen_open_b-sht_sub1"/>
</dbReference>
<proteinExistence type="predicted"/>
<gene>
    <name evidence="6" type="ORF">E1301_Tti007759</name>
</gene>
<name>A0A5A9P8X5_9TELE</name>
<feature type="domain" description="VWFD" evidence="5">
    <location>
        <begin position="2194"/>
        <end position="2358"/>
    </location>
</feature>
<reference evidence="6 7" key="1">
    <citation type="journal article" date="2019" name="Mol. Ecol. Resour.">
        <title>Chromosome-level genome assembly of Triplophysa tibetana, a fish adapted to the harsh high-altitude environment of the Tibetan Plateau.</title>
        <authorList>
            <person name="Yang X."/>
            <person name="Liu H."/>
            <person name="Ma Z."/>
            <person name="Zou Y."/>
            <person name="Zou M."/>
            <person name="Mao Y."/>
            <person name="Li X."/>
            <person name="Wang H."/>
            <person name="Chen T."/>
            <person name="Wang W."/>
            <person name="Yang R."/>
        </authorList>
    </citation>
    <scope>NUCLEOTIDE SEQUENCE [LARGE SCALE GENOMIC DNA]</scope>
    <source>
        <strain evidence="6">TTIB1903HZAU</strain>
        <tissue evidence="6">Muscle</tissue>
    </source>
</reference>
<dbReference type="PROSITE" id="PS51233">
    <property type="entry name" value="VWFD"/>
    <property type="match status" value="1"/>
</dbReference>
<dbReference type="InterPro" id="IPR001846">
    <property type="entry name" value="VWF_type-D"/>
</dbReference>
<dbReference type="Gene3D" id="2.20.50.20">
    <property type="entry name" value="Lipovitellin. Chain A, domain 3"/>
    <property type="match status" value="1"/>
</dbReference>
<keyword evidence="1" id="KW-0732">Signal</keyword>
<dbReference type="Gene3D" id="2.20.80.10">
    <property type="entry name" value="Lipovitellin-phosvitin complex, chain A, domain 4"/>
    <property type="match status" value="1"/>
</dbReference>
<evidence type="ECO:0000259" key="5">
    <source>
        <dbReference type="PROSITE" id="PS51233"/>
    </source>
</evidence>
<evidence type="ECO:0008006" key="8">
    <source>
        <dbReference type="Google" id="ProtNLM"/>
    </source>
</evidence>
<dbReference type="InterPro" id="IPR001747">
    <property type="entry name" value="Vitellogenin_N"/>
</dbReference>
<evidence type="ECO:0000259" key="4">
    <source>
        <dbReference type="PROSITE" id="PS51211"/>
    </source>
</evidence>
<dbReference type="Pfam" id="PF21013">
    <property type="entry name" value="LOC400499"/>
    <property type="match status" value="1"/>
</dbReference>
<accession>A0A5A9P8X5</accession>
<dbReference type="InterPro" id="IPR015819">
    <property type="entry name" value="Lipid_transp_b-sht_shell"/>
</dbReference>
<dbReference type="InterPro" id="IPR015255">
    <property type="entry name" value="Vitellinogen_open_b-sht"/>
</dbReference>
<dbReference type="InterPro" id="IPR015816">
    <property type="entry name" value="Vitellinogen_b-sht_N"/>
</dbReference>
<dbReference type="Proteomes" id="UP000324632">
    <property type="component" value="Chromosome 7"/>
</dbReference>
<comment type="caution">
    <text evidence="6">The sequence shown here is derived from an EMBL/GenBank/DDBJ whole genome shotgun (WGS) entry which is preliminary data.</text>
</comment>
<dbReference type="EMBL" id="SOYY01000007">
    <property type="protein sequence ID" value="KAA0718924.1"/>
    <property type="molecule type" value="Genomic_DNA"/>
</dbReference>
<dbReference type="Gene3D" id="2.30.230.10">
    <property type="entry name" value="Lipovitellin, beta-sheet shell regions, chain A"/>
    <property type="match status" value="1"/>
</dbReference>
<sequence length="2429" mass="274045">MPSDAWSDLRNIQIKNSSSKRDNSVLRLKNIRESLENNPLQFSLEGGKVTKLCPQEAEQVWTLNIKRSILSMLQTSDSGRARETVKETDVYGTCTSSYEHRGTSLIKTRNLQKCLSDRISQFWRHSVPLKDGMTVKASLTCIQLYDGTMMNKVNCTEIVSLVPLPGALEVTETKTISSLSLLRTLEVIPMSLVQNTGYLSSLVFESEVQNPGRHIGSSVQEIINSVRRLCAHLSDQQQSELLLGLVVQLRTLSSQQLRELWNEAFFKCRDDWQPLLETLSACGTEACILFTTDLILNKEVDQEQTLALLNTIIFAPYPTSSMINHTSALLQIPLIGPKALLVVSSLVHRLCQQNQTPCNEITEVQQFVHVLKQRLEGGCVVDDQSEITELLHVLKAVENAGMADLIQSLSRCVQDHAVLLELRLAAVRAFRRIPCHMDRKVLAWAFQRQYENVEVRIAAYQQLMHCPNQDIFRIVKTTLNIDKSSQVGSFIWSHLFNIQKTEDPLKKDLMESLPDDIIGKDFEAEPWKYSSHMDYTVDTGVAAANMEGAVVFSPESFLPRYAMANLTVHILGRAFNLFEISFRMENLELTLKNMFEEHPLASADNSRPKDSMAYEQMEMNSNEERVDISRKGCQSSVLDSIRSKGQEIKISQRPIVMEEELVLPSLSGLPIKLSLNMSTVFTMRLKGTANYKNWSHFSTAGYVKPNAFVAISVRAGVDGAFGRVGSEWVTELKTSTSLDGGVYVHHGQSVKVALNTPEDVMDILTFSSRMFRVSGDSREELTAMRNLKEKNTCSPKALSKMIGWQLCSDLTYSLTPRGFTLLGPVLFSLRLQKLDKSLKQYLMEMAYTFVPQRNSWMPQKATLLLFLGTPQSTYPRDISLDLNFTPKKMILKITHPLKTILIQVQLERGLEDGQRHYSVDAGFLLPSVVSIRALGLLKQKGTEWSSALRLKSGVQEDPQHMQECHMTQNLNSESDAIQTYRITAAHELYCSHFLNLNHKIQLRHERSPIHVLTSLDISYGKQWNQSSNKHRILLNQSLRNQSGPNLTSYAVEDKNNHDVLYFQLSLRLLERGLNFRTQLLHSHFKRPKSESSTHLKINYNNQMPLVAGLHWKNLSAKASLQNWEGSFNMDTPWLYVFATQKLTQSQRGISHFKSEFNTRKLVNIPTVTMEGFYKDRGKERQGQLHLFTPTLSFIKIGGWCLLGKRGVKGSYSIGTAWTPILHGEISLGNGKHDKTLEMSGGCGKQDFNISAVLSLLDKKLKKRILMTTMTLSDLKTPYVEFHMEGAIEEMRKDRRIYQKRWRLHFRQPFKFIPQSLVLQETFTIYLSQKMYTLESKVLVNGNKKAIHVLTLGHQPQHPYVCSSLVQSFSTDIIPQDSKICVTVQNNQTVREIMCQLWTGKEEVLSVLGQVHLDIASASQQCITVKANLSQLLQPNYPTSVSLDVEAHRSHKKTSKFEYQSDVKATIDNKDYHCTVEKNEGALSAHLSGSLEYDPGLRMSISGDLVNSISTLTALPNISSLVGVLTISGGQTKGEFRLVIDGAVYGLDLTHQNKRKSREDLNGIEYLLCALSMDKSLCVNISSFTEHGCRSLHTQLSQMFPWQPSPGKAQGWGLDLRVENKPQKKLGDVTIDWTLFESHEQVKAGCSWTLVSKESETSLQHKQAFTSTLSHFHIHAMSHGPDYGNSHINQVHVSLDQGKPINVSVTVSKQWHDDSSRGQACVLFSPGQLESVLPLVEMEGCFAVAQEGKAYSQNTELKWKDKRITQSMKYQAWVKGMHTLLVEMGAQNVSPSPCPSHSLLTQIHTNLRDHLEHHVQLGLCPSKPWQVGNWSVELACSSVFSGRNVGMQVQARLDRSEMLWLRGALGKRCLQVVAGYDNETSDDIKVALCMEGHHWFTLETQRGGRGIEKETLTLISVGAANQSLLFQSKGCGECLWATEARLQQLGSGIRSKLLDRVQRLHHLLLAFRRQSRESMLLQELSEGPLSITQQTETLLLRTGALWNTWTSSPLRHTLTHSMPHTLRHLREMSQQIQLELRRPLATLAGAYHDVTGERLDTDWHQGVELWTRELTELLPSVLHDHHLKTPSLTALQIGIITLDMVSQQTFQWMENRLAAMLVGLRRHLSLMYKFSESEGEVIFRVPLPVGPWLKMKEAGVTEVLLEEFVVKPLLALNSMSATAELYRLKRRIMDSPVNHQAFLVADEYLVSFDGHLLKVPASCDVILAADVVENTFSVLLKSDRFQRRSLMIQMQNTTIAVHPNGEVEVNCHLMHTPYTNREVTIRKDMNLIEVSNEKGVRVSCEPHMDVCSLIIDAWLHGVSAGLLGTNDNEAVNELPLPDGSHTQSVTQFTHSWQLDSKCVSASGFCENGTTDSPSCKSLFLSNSSPPESLFQSGNYSCTQQHRFHQGLHAIYYKYYVPLELPVQCSQYAQI</sequence>
<evidence type="ECO:0000313" key="6">
    <source>
        <dbReference type="EMBL" id="KAA0718924.1"/>
    </source>
</evidence>
<keyword evidence="7" id="KW-1185">Reference proteome</keyword>
<dbReference type="InterPro" id="IPR011030">
    <property type="entry name" value="Lipovitellin_superhlx_dom"/>
</dbReference>
<dbReference type="SMART" id="SM00638">
    <property type="entry name" value="LPD_N"/>
    <property type="match status" value="1"/>
</dbReference>
<evidence type="ECO:0000256" key="1">
    <source>
        <dbReference type="ARBA" id="ARBA00022729"/>
    </source>
</evidence>
<dbReference type="SMART" id="SM01169">
    <property type="entry name" value="DUF1943"/>
    <property type="match status" value="1"/>
</dbReference>
<dbReference type="SUPFAM" id="SSF48431">
    <property type="entry name" value="Lipovitellin-phosvitin complex, superhelical domain"/>
    <property type="match status" value="1"/>
</dbReference>
<organism evidence="6 7">
    <name type="scientific">Triplophysa tibetana</name>
    <dbReference type="NCBI Taxonomy" id="1572043"/>
    <lineage>
        <taxon>Eukaryota</taxon>
        <taxon>Metazoa</taxon>
        <taxon>Chordata</taxon>
        <taxon>Craniata</taxon>
        <taxon>Vertebrata</taxon>
        <taxon>Euteleostomi</taxon>
        <taxon>Actinopterygii</taxon>
        <taxon>Neopterygii</taxon>
        <taxon>Teleostei</taxon>
        <taxon>Ostariophysi</taxon>
        <taxon>Cypriniformes</taxon>
        <taxon>Nemacheilidae</taxon>
        <taxon>Triplophysa</taxon>
    </lineage>
</organism>
<dbReference type="Pfam" id="PF01347">
    <property type="entry name" value="Vitellogenin_N"/>
    <property type="match status" value="1"/>
</dbReference>
<dbReference type="Pfam" id="PF00094">
    <property type="entry name" value="VWD"/>
    <property type="match status" value="1"/>
</dbReference>
<evidence type="ECO:0000256" key="3">
    <source>
        <dbReference type="PROSITE-ProRule" id="PRU00557"/>
    </source>
</evidence>
<dbReference type="SMART" id="SM00216">
    <property type="entry name" value="VWD"/>
    <property type="match status" value="1"/>
</dbReference>
<dbReference type="PANTHER" id="PTHR37860:SF2">
    <property type="entry name" value="VITELLOGENIN DOMAIN-CONTAINING PROTEIN"/>
    <property type="match status" value="1"/>
</dbReference>
<dbReference type="PROSITE" id="PS51211">
    <property type="entry name" value="VITELLOGENIN"/>
    <property type="match status" value="1"/>
</dbReference>